<dbReference type="PANTHER" id="PTHR42862:SF1">
    <property type="entry name" value="DELTA-1-PYRROLINE-5-CARBOXYLATE DEHYDROGENASE 2, ISOFORM A-RELATED"/>
    <property type="match status" value="1"/>
</dbReference>
<dbReference type="SUPFAM" id="SSF53720">
    <property type="entry name" value="ALDH-like"/>
    <property type="match status" value="1"/>
</dbReference>
<dbReference type="InterPro" id="IPR050485">
    <property type="entry name" value="Proline_metab_enzyme"/>
</dbReference>
<reference evidence="7 9" key="2">
    <citation type="journal article" date="2018" name="Microb. Genom.">
        <title>Deciphering the unexplored Leptospira diversity from soils uncovers genomic evolution to virulence.</title>
        <authorList>
            <person name="Thibeaux R."/>
            <person name="Iraola G."/>
            <person name="Ferres I."/>
            <person name="Bierque E."/>
            <person name="Girault D."/>
            <person name="Soupe-Gilbert M.E."/>
            <person name="Picardeau M."/>
            <person name="Goarant C."/>
        </authorList>
    </citation>
    <scope>NUCLEOTIDE SEQUENCE [LARGE SCALE GENOMIC DNA]</scope>
    <source>
        <strain evidence="7 9">ATI7-C-A5</strain>
    </source>
</reference>
<comment type="caution">
    <text evidence="8">The sequence shown here is derived from an EMBL/GenBank/DDBJ whole genome shotgun (WGS) entry which is preliminary data.</text>
</comment>
<accession>A0A2N0BCX0</accession>
<dbReference type="EMBL" id="NPEF02000016">
    <property type="protein sequence ID" value="MDV6236718.1"/>
    <property type="molecule type" value="Genomic_DNA"/>
</dbReference>
<dbReference type="InterPro" id="IPR015590">
    <property type="entry name" value="Aldehyde_DH_dom"/>
</dbReference>
<dbReference type="RefSeq" id="WP_100746063.1">
    <property type="nucleotide sequence ID" value="NZ_NPEF02000016.1"/>
</dbReference>
<evidence type="ECO:0000313" key="8">
    <source>
        <dbReference type="EMBL" id="PJZ94374.1"/>
    </source>
</evidence>
<evidence type="ECO:0000313" key="7">
    <source>
        <dbReference type="EMBL" id="MDV6236718.1"/>
    </source>
</evidence>
<feature type="domain" description="Aldehyde dehydrogenase" evidence="6">
    <location>
        <begin position="54"/>
        <end position="510"/>
    </location>
</feature>
<dbReference type="GO" id="GO:0003842">
    <property type="term" value="F:L-glutamate gamma-semialdehyde dehydrogenase activity"/>
    <property type="evidence" value="ECO:0007669"/>
    <property type="project" value="UniProtKB-EC"/>
</dbReference>
<dbReference type="Gene3D" id="3.40.309.10">
    <property type="entry name" value="Aldehyde Dehydrogenase, Chain A, domain 2"/>
    <property type="match status" value="1"/>
</dbReference>
<sequence>MKPFLNEPTRDFSKEIHRNWIRETVLKTRNGFPVFVPAVVNGKKISDLKTDVHSNPSRSSEIVSEYSLSDEHVLAEAVRCSKDGLDVWKDFGAERRIEILLKAGDLLNEHRNELCALMLLETGKTVPEAEADIVEAIDFCRYYASEYERIFPGRSVRLPGEENRYFYKPKGIVGVIAPWNFPAAILTGMCAAPLVCGNAVLLKPAEQSSATAYRIYELFLRAGVPEGIFHLLPGKGETIGAALVKHPSVSVINFTGSREVGLSILRECAEVNAETKIIKRALCEMGGKNPIIVDSDADLDQAVEGAIHSAFGFQGQKCSALSRVIVLDSCYDTFKSRFTEAAASLRMGPPEELSSKVGPVIDAEARTRLEDVRRRHKDRIIFETELSDELKRIGNYVSPTIFEEKNEDSELLQREFFGPFVTLLRVPSFEQAIRSANNSDYALTAGLYSRNPHHIEEAKSKIEAGNFYVNRSITGAIVERQPFGGYKLSGVGAKAGGPDYLKSFLEAVTVTENTMRRGFSEDLIR</sequence>
<dbReference type="Gene3D" id="3.40.605.10">
    <property type="entry name" value="Aldehyde Dehydrogenase, Chain A, domain 1"/>
    <property type="match status" value="1"/>
</dbReference>
<comment type="pathway">
    <text evidence="1">Amino-acid degradation; L-proline degradation into L-glutamate; L-glutamate from L-proline: step 2/2.</text>
</comment>
<proteinExistence type="predicted"/>
<dbReference type="EMBL" id="NPEF01000017">
    <property type="protein sequence ID" value="PJZ94374.1"/>
    <property type="molecule type" value="Genomic_DNA"/>
</dbReference>
<keyword evidence="4" id="KW-0520">NAD</keyword>
<reference evidence="7" key="3">
    <citation type="submission" date="2023-10" db="EMBL/GenBank/DDBJ databases">
        <authorList>
            <person name="Picardeau M."/>
            <person name="Thibeaux R."/>
        </authorList>
    </citation>
    <scope>NUCLEOTIDE SEQUENCE</scope>
    <source>
        <strain evidence="7">ATI7-C-A5</strain>
    </source>
</reference>
<dbReference type="InterPro" id="IPR016160">
    <property type="entry name" value="Ald_DH_CS_CYS"/>
</dbReference>
<dbReference type="GO" id="GO:0010133">
    <property type="term" value="P:L-proline catabolic process to L-glutamate"/>
    <property type="evidence" value="ECO:0007669"/>
    <property type="project" value="TreeGrafter"/>
</dbReference>
<dbReference type="EC" id="1.2.1.88" evidence="2"/>
<evidence type="ECO:0000256" key="5">
    <source>
        <dbReference type="ARBA" id="ARBA00048142"/>
    </source>
</evidence>
<keyword evidence="3 8" id="KW-0560">Oxidoreductase</keyword>
<evidence type="ECO:0000256" key="3">
    <source>
        <dbReference type="ARBA" id="ARBA00023002"/>
    </source>
</evidence>
<evidence type="ECO:0000256" key="2">
    <source>
        <dbReference type="ARBA" id="ARBA00012884"/>
    </source>
</evidence>
<dbReference type="PROSITE" id="PS00070">
    <property type="entry name" value="ALDEHYDE_DEHYDR_CYS"/>
    <property type="match status" value="1"/>
</dbReference>
<name>A0A2N0BCX0_9LEPT</name>
<dbReference type="FunFam" id="3.40.309.10:FF:000005">
    <property type="entry name" value="1-pyrroline-5-carboxylate dehydrogenase 1"/>
    <property type="match status" value="1"/>
</dbReference>
<dbReference type="InterPro" id="IPR016162">
    <property type="entry name" value="Ald_DH_N"/>
</dbReference>
<evidence type="ECO:0000259" key="6">
    <source>
        <dbReference type="Pfam" id="PF00171"/>
    </source>
</evidence>
<dbReference type="OrthoDB" id="9762913at2"/>
<gene>
    <name evidence="7" type="ORF">CH379_013895</name>
    <name evidence="8" type="ORF">CH379_02890</name>
</gene>
<protein>
    <recommendedName>
        <fullName evidence="2">L-glutamate gamma-semialdehyde dehydrogenase</fullName>
        <ecNumber evidence="2">1.2.1.88</ecNumber>
    </recommendedName>
</protein>
<dbReference type="GO" id="GO:0004657">
    <property type="term" value="F:proline dehydrogenase activity"/>
    <property type="evidence" value="ECO:0007669"/>
    <property type="project" value="UniProtKB-ARBA"/>
</dbReference>
<accession>A0A2N0BNH1</accession>
<evidence type="ECO:0000313" key="9">
    <source>
        <dbReference type="Proteomes" id="UP000232122"/>
    </source>
</evidence>
<reference evidence="8" key="1">
    <citation type="submission" date="2017-07" db="EMBL/GenBank/DDBJ databases">
        <title>Leptospira spp. isolated from tropical soils.</title>
        <authorList>
            <person name="Thibeaux R."/>
            <person name="Iraola G."/>
            <person name="Ferres I."/>
            <person name="Bierque E."/>
            <person name="Girault D."/>
            <person name="Soupe-Gilbert M.-E."/>
            <person name="Picardeau M."/>
            <person name="Goarant C."/>
        </authorList>
    </citation>
    <scope>NUCLEOTIDE SEQUENCE [LARGE SCALE GENOMIC DNA]</scope>
    <source>
        <strain evidence="8">ATI7-C-A5</strain>
    </source>
</reference>
<evidence type="ECO:0000256" key="4">
    <source>
        <dbReference type="ARBA" id="ARBA00023027"/>
    </source>
</evidence>
<dbReference type="Proteomes" id="UP000232122">
    <property type="component" value="Unassembled WGS sequence"/>
</dbReference>
<dbReference type="AlphaFoldDB" id="A0A2N0BCX0"/>
<evidence type="ECO:0000256" key="1">
    <source>
        <dbReference type="ARBA" id="ARBA00004786"/>
    </source>
</evidence>
<dbReference type="InterPro" id="IPR016161">
    <property type="entry name" value="Ald_DH/histidinol_DH"/>
</dbReference>
<organism evidence="8">
    <name type="scientific">Leptospira ellisii</name>
    <dbReference type="NCBI Taxonomy" id="2023197"/>
    <lineage>
        <taxon>Bacteria</taxon>
        <taxon>Pseudomonadati</taxon>
        <taxon>Spirochaetota</taxon>
        <taxon>Spirochaetia</taxon>
        <taxon>Leptospirales</taxon>
        <taxon>Leptospiraceae</taxon>
        <taxon>Leptospira</taxon>
    </lineage>
</organism>
<dbReference type="GO" id="GO:0009898">
    <property type="term" value="C:cytoplasmic side of plasma membrane"/>
    <property type="evidence" value="ECO:0007669"/>
    <property type="project" value="TreeGrafter"/>
</dbReference>
<comment type="catalytic activity">
    <reaction evidence="5">
        <text>L-glutamate 5-semialdehyde + NAD(+) + H2O = L-glutamate + NADH + 2 H(+)</text>
        <dbReference type="Rhea" id="RHEA:30235"/>
        <dbReference type="ChEBI" id="CHEBI:15377"/>
        <dbReference type="ChEBI" id="CHEBI:15378"/>
        <dbReference type="ChEBI" id="CHEBI:29985"/>
        <dbReference type="ChEBI" id="CHEBI:57540"/>
        <dbReference type="ChEBI" id="CHEBI:57945"/>
        <dbReference type="ChEBI" id="CHEBI:58066"/>
        <dbReference type="EC" id="1.2.1.88"/>
    </reaction>
</comment>
<keyword evidence="9" id="KW-1185">Reference proteome</keyword>
<dbReference type="InterPro" id="IPR016163">
    <property type="entry name" value="Ald_DH_C"/>
</dbReference>
<dbReference type="PANTHER" id="PTHR42862">
    <property type="entry name" value="DELTA-1-PYRROLINE-5-CARBOXYLATE DEHYDROGENASE 1, ISOFORM A-RELATED"/>
    <property type="match status" value="1"/>
</dbReference>
<dbReference type="Pfam" id="PF00171">
    <property type="entry name" value="Aldedh"/>
    <property type="match status" value="1"/>
</dbReference>